<proteinExistence type="predicted"/>
<reference evidence="2" key="1">
    <citation type="submission" date="2016-11" db="EMBL/GenBank/DDBJ databases">
        <title>The genome of Nicotiana attenuata.</title>
        <authorList>
            <person name="Xu S."/>
            <person name="Brockmoeller T."/>
            <person name="Gaquerel E."/>
            <person name="Navarro A."/>
            <person name="Kuhl H."/>
            <person name="Gase K."/>
            <person name="Ling Z."/>
            <person name="Zhou W."/>
            <person name="Kreitzer C."/>
            <person name="Stanke M."/>
            <person name="Tang H."/>
            <person name="Lyons E."/>
            <person name="Pandey P."/>
            <person name="Pandey S.P."/>
            <person name="Timmermann B."/>
            <person name="Baldwin I.T."/>
        </authorList>
    </citation>
    <scope>NUCLEOTIDE SEQUENCE [LARGE SCALE GENOMIC DNA]</scope>
    <source>
        <strain evidence="2">UT</strain>
    </source>
</reference>
<sequence>MPSEEEILPFWLNVVGGVYKGRAYGFPPSATIIASSVDYKVLGHPSPCKMRTLRRCGERFNNFRGTMQMNERKESTKRRSKPHLGMTSSPSRLK</sequence>
<dbReference type="EMBL" id="MJEQ01037191">
    <property type="protein sequence ID" value="OIS98992.1"/>
    <property type="molecule type" value="Genomic_DNA"/>
</dbReference>
<organism evidence="2 3">
    <name type="scientific">Nicotiana attenuata</name>
    <name type="common">Coyote tobacco</name>
    <dbReference type="NCBI Taxonomy" id="49451"/>
    <lineage>
        <taxon>Eukaryota</taxon>
        <taxon>Viridiplantae</taxon>
        <taxon>Streptophyta</taxon>
        <taxon>Embryophyta</taxon>
        <taxon>Tracheophyta</taxon>
        <taxon>Spermatophyta</taxon>
        <taxon>Magnoliopsida</taxon>
        <taxon>eudicotyledons</taxon>
        <taxon>Gunneridae</taxon>
        <taxon>Pentapetalae</taxon>
        <taxon>asterids</taxon>
        <taxon>lamiids</taxon>
        <taxon>Solanales</taxon>
        <taxon>Solanaceae</taxon>
        <taxon>Nicotianoideae</taxon>
        <taxon>Nicotianeae</taxon>
        <taxon>Nicotiana</taxon>
    </lineage>
</organism>
<dbReference type="Proteomes" id="UP000187609">
    <property type="component" value="Unassembled WGS sequence"/>
</dbReference>
<name>A0A1J6IV31_NICAT</name>
<protein>
    <submittedName>
        <fullName evidence="2">Uncharacterized protein</fullName>
    </submittedName>
</protein>
<dbReference type="AlphaFoldDB" id="A0A1J6IV31"/>
<evidence type="ECO:0000313" key="3">
    <source>
        <dbReference type="Proteomes" id="UP000187609"/>
    </source>
</evidence>
<evidence type="ECO:0000313" key="2">
    <source>
        <dbReference type="EMBL" id="OIS98992.1"/>
    </source>
</evidence>
<gene>
    <name evidence="2" type="ORF">A4A49_35653</name>
</gene>
<comment type="caution">
    <text evidence="2">The sequence shown here is derived from an EMBL/GenBank/DDBJ whole genome shotgun (WGS) entry which is preliminary data.</text>
</comment>
<dbReference type="Gramene" id="OIS98992">
    <property type="protein sequence ID" value="OIS98992"/>
    <property type="gene ID" value="A4A49_35653"/>
</dbReference>
<feature type="region of interest" description="Disordered" evidence="1">
    <location>
        <begin position="61"/>
        <end position="94"/>
    </location>
</feature>
<keyword evidence="3" id="KW-1185">Reference proteome</keyword>
<evidence type="ECO:0000256" key="1">
    <source>
        <dbReference type="SAM" id="MobiDB-lite"/>
    </source>
</evidence>
<accession>A0A1J6IV31</accession>